<dbReference type="InterPro" id="IPR001650">
    <property type="entry name" value="Helicase_C-like"/>
</dbReference>
<keyword evidence="3" id="KW-0238">DNA-binding</keyword>
<keyword evidence="2" id="KW-0067">ATP-binding</keyword>
<accession>A0ABS2PNT7</accession>
<dbReference type="CDD" id="cd17925">
    <property type="entry name" value="DEXDc_ComFA"/>
    <property type="match status" value="1"/>
</dbReference>
<dbReference type="PROSITE" id="PS51192">
    <property type="entry name" value="HELICASE_ATP_BIND_1"/>
    <property type="match status" value="1"/>
</dbReference>
<evidence type="ECO:0000259" key="5">
    <source>
        <dbReference type="PROSITE" id="PS51194"/>
    </source>
</evidence>
<dbReference type="Pfam" id="PF00271">
    <property type="entry name" value="Helicase_C"/>
    <property type="match status" value="1"/>
</dbReference>
<dbReference type="EMBL" id="JAFBEI010000061">
    <property type="protein sequence ID" value="MBM7637085.1"/>
    <property type="molecule type" value="Genomic_DNA"/>
</dbReference>
<protein>
    <submittedName>
        <fullName evidence="6">Competence protein ComFA</fullName>
    </submittedName>
</protein>
<dbReference type="SMART" id="SM00487">
    <property type="entry name" value="DEXDc"/>
    <property type="match status" value="1"/>
</dbReference>
<comment type="caution">
    <text evidence="6">The sequence shown here is derived from an EMBL/GenBank/DDBJ whole genome shotgun (WGS) entry which is preliminary data.</text>
</comment>
<name>A0ABS2PNT7_9STRE</name>
<keyword evidence="7" id="KW-1185">Reference proteome</keyword>
<dbReference type="Proteomes" id="UP000809081">
    <property type="component" value="Unassembled WGS sequence"/>
</dbReference>
<gene>
    <name evidence="6" type="ORF">JOC31_001920</name>
</gene>
<sequence length="434" mass="49766">MKDLENVYGRLLTQGQLSPFQKQQANHFPSMSLKNGRYYCQRCSHEIKGEWRLPDGSYYCRACILLGRVRSSEELYYLPAQAFPIRKVSVLTWQGQLTPLQQEVSTGLRTAVIDKKQILVKAVTGAGKTEMIYEVIADVINQGGQVCLASPRVDVCIELYHRLKRDFNCPIVLLHGDSVPYQRSPLVIATTHQLLKFYQAFDLLIVDEVDAFPYVDNSMLYHAVEQSVKPGASRIFMTATSTQLLEKKVRNGELEALHLARRFHANPLVVPRMISHLGFEKSFKKERLDKKFKIIFQKQRQTNYPLLIFFPNIDRGKRFQKLLSKYFPKERIGFVSSLSNDRSVIVEQFRQGELSVLISTTILERGVTFPCVDVFVMEAQHRLYTSSSLIQIAGRVGRSNQRPDGLVYFFHQGISKAMKRSIKEIKQMNTKGGF</sequence>
<dbReference type="Pfam" id="PF00270">
    <property type="entry name" value="DEAD"/>
    <property type="match status" value="1"/>
</dbReference>
<feature type="domain" description="Helicase ATP-binding" evidence="4">
    <location>
        <begin position="109"/>
        <end position="259"/>
    </location>
</feature>
<dbReference type="InterPro" id="IPR027417">
    <property type="entry name" value="P-loop_NTPase"/>
</dbReference>
<evidence type="ECO:0000259" key="4">
    <source>
        <dbReference type="PROSITE" id="PS51192"/>
    </source>
</evidence>
<proteinExistence type="predicted"/>
<dbReference type="SMART" id="SM00490">
    <property type="entry name" value="HELICc"/>
    <property type="match status" value="1"/>
</dbReference>
<feature type="domain" description="Helicase C-terminal" evidence="5">
    <location>
        <begin position="287"/>
        <end position="434"/>
    </location>
</feature>
<evidence type="ECO:0000256" key="1">
    <source>
        <dbReference type="ARBA" id="ARBA00022741"/>
    </source>
</evidence>
<dbReference type="PANTHER" id="PTHR30580">
    <property type="entry name" value="PRIMOSOMAL PROTEIN N"/>
    <property type="match status" value="1"/>
</dbReference>
<dbReference type="InterPro" id="IPR011545">
    <property type="entry name" value="DEAD/DEAH_box_helicase_dom"/>
</dbReference>
<dbReference type="PANTHER" id="PTHR30580:SF1">
    <property type="entry name" value="COMF OPERON PROTEIN 1"/>
    <property type="match status" value="1"/>
</dbReference>
<dbReference type="RefSeq" id="WP_205017935.1">
    <property type="nucleotide sequence ID" value="NZ_JAFBEI010000061.1"/>
</dbReference>
<keyword evidence="1" id="KW-0547">Nucleotide-binding</keyword>
<dbReference type="PROSITE" id="PS51194">
    <property type="entry name" value="HELICASE_CTER"/>
    <property type="match status" value="1"/>
</dbReference>
<evidence type="ECO:0000256" key="2">
    <source>
        <dbReference type="ARBA" id="ARBA00022840"/>
    </source>
</evidence>
<evidence type="ECO:0000313" key="7">
    <source>
        <dbReference type="Proteomes" id="UP000809081"/>
    </source>
</evidence>
<dbReference type="SUPFAM" id="SSF52540">
    <property type="entry name" value="P-loop containing nucleoside triphosphate hydrolases"/>
    <property type="match status" value="1"/>
</dbReference>
<dbReference type="Gene3D" id="3.40.50.300">
    <property type="entry name" value="P-loop containing nucleotide triphosphate hydrolases"/>
    <property type="match status" value="2"/>
</dbReference>
<organism evidence="6 7">
    <name type="scientific">Streptococcus saliviloxodontae</name>
    <dbReference type="NCBI Taxonomy" id="1349416"/>
    <lineage>
        <taxon>Bacteria</taxon>
        <taxon>Bacillati</taxon>
        <taxon>Bacillota</taxon>
        <taxon>Bacilli</taxon>
        <taxon>Lactobacillales</taxon>
        <taxon>Streptococcaceae</taxon>
        <taxon>Streptococcus</taxon>
    </lineage>
</organism>
<dbReference type="InterPro" id="IPR014001">
    <property type="entry name" value="Helicase_ATP-bd"/>
</dbReference>
<reference evidence="6 7" key="1">
    <citation type="submission" date="2021-01" db="EMBL/GenBank/DDBJ databases">
        <title>Genomic Encyclopedia of Type Strains, Phase IV (KMG-IV): sequencing the most valuable type-strain genomes for metagenomic binning, comparative biology and taxonomic classification.</title>
        <authorList>
            <person name="Goeker M."/>
        </authorList>
    </citation>
    <scope>NUCLEOTIDE SEQUENCE [LARGE SCALE GENOMIC DNA]</scope>
    <source>
        <strain evidence="6 7">DSM 27513</strain>
    </source>
</reference>
<evidence type="ECO:0000256" key="3">
    <source>
        <dbReference type="ARBA" id="ARBA00023125"/>
    </source>
</evidence>
<evidence type="ECO:0000313" key="6">
    <source>
        <dbReference type="EMBL" id="MBM7637085.1"/>
    </source>
</evidence>